<dbReference type="Gene3D" id="1.10.150.280">
    <property type="entry name" value="AF1531-like domain"/>
    <property type="match status" value="2"/>
</dbReference>
<reference evidence="2 3" key="1">
    <citation type="submission" date="2009-01" db="EMBL/GenBank/DDBJ databases">
        <authorList>
            <person name="Qin X."/>
            <person name="Bachman B."/>
            <person name="Battles P."/>
            <person name="Bell A."/>
            <person name="Bess C."/>
            <person name="Bickham C."/>
            <person name="Chaboub L."/>
            <person name="Chen D."/>
            <person name="Coyle M."/>
            <person name="Deiros D.R."/>
            <person name="Dinh H."/>
            <person name="Forbes L."/>
            <person name="Fowler G."/>
            <person name="Francisco L."/>
            <person name="Fu Q."/>
            <person name="Gubbala S."/>
            <person name="Hale W."/>
            <person name="Han Y."/>
            <person name="Hemphill L."/>
            <person name="Highlander S.K."/>
            <person name="Hirani K."/>
            <person name="Hogues M."/>
            <person name="Jackson L."/>
            <person name="Jakkamsetti A."/>
            <person name="Javaid M."/>
            <person name="Jiang H."/>
            <person name="Korchina V."/>
            <person name="Kovar C."/>
            <person name="Lara F."/>
            <person name="Lee S."/>
            <person name="Mata R."/>
            <person name="Mathew T."/>
            <person name="Moen C."/>
            <person name="Morales K."/>
            <person name="Munidasa M."/>
            <person name="Nazareth L."/>
            <person name="Ngo R."/>
            <person name="Nguyen L."/>
            <person name="Okwuonu G."/>
            <person name="Ongeri F."/>
            <person name="Patil S."/>
            <person name="Petrosino J."/>
            <person name="Pham C."/>
            <person name="Pham P."/>
            <person name="Pu L.-L."/>
            <person name="Puazo M."/>
            <person name="Raj R."/>
            <person name="Reid J."/>
            <person name="Rouhana J."/>
            <person name="Saada N."/>
            <person name="Shang Y."/>
            <person name="Simmons D."/>
            <person name="Thornton R."/>
            <person name="Warren J."/>
            <person name="Weissenberger G."/>
            <person name="Zhang J."/>
            <person name="Zhang L."/>
            <person name="Zhou C."/>
            <person name="Zhu D."/>
            <person name="Muzny D."/>
            <person name="Worley K."/>
            <person name="Gibbs R."/>
        </authorList>
    </citation>
    <scope>NUCLEOTIDE SEQUENCE [LARGE SCALE GENOMIC DNA]</scope>
    <source>
        <strain evidence="2 3">ATCC 33300</strain>
    </source>
</reference>
<sequence>MNKLFYFFRLSRAEQNGFFVLLVLIGLMTFSPIVWNLIHTSPSVSYQLHIFEDDKTVQSYTEIEKQESLDPGSTYYSSKATPLNAVNYFEFDPNQLTAEGWEKLGFKAYQIRMILNYTTKGGKFYKKEDLRKIYAIKESDYQRIEAYIRIPRTPSPDHNSTTETSAKYPKTYQNTLKTVVIDINTADTTAWMSLKGIGPSFARRIVRFRDALGGFYTIQQIKEVYGMDAERYKTIESSLRVVSTDIRQLELNTLTAAELARHPYISYKQATAIANYRREHGNYKNINDLKAVLLLDEEFLRKLEPYLKF</sequence>
<keyword evidence="1" id="KW-1133">Transmembrane helix</keyword>
<keyword evidence="1" id="KW-0472">Membrane</keyword>
<protein>
    <submittedName>
        <fullName evidence="2">Competence protein ComEA helix-hairpin-helix repeat region</fullName>
    </submittedName>
</protein>
<proteinExistence type="predicted"/>
<feature type="transmembrane region" description="Helical" evidence="1">
    <location>
        <begin position="18"/>
        <end position="38"/>
    </location>
</feature>
<comment type="caution">
    <text evidence="2">The sequence shown here is derived from an EMBL/GenBank/DDBJ whole genome shotgun (WGS) entry which is preliminary data.</text>
</comment>
<dbReference type="PANTHER" id="PTHR21180">
    <property type="entry name" value="ENDONUCLEASE/EXONUCLEASE/PHOSPHATASE FAMILY DOMAIN-CONTAINING PROTEIN 1"/>
    <property type="match status" value="1"/>
</dbReference>
<dbReference type="InterPro" id="IPR051675">
    <property type="entry name" value="Endo/Exo/Phosphatase_dom_1"/>
</dbReference>
<dbReference type="InterPro" id="IPR010994">
    <property type="entry name" value="RuvA_2-like"/>
</dbReference>
<dbReference type="PANTHER" id="PTHR21180:SF32">
    <property type="entry name" value="ENDONUCLEASE_EXONUCLEASE_PHOSPHATASE FAMILY DOMAIN-CONTAINING PROTEIN 1"/>
    <property type="match status" value="1"/>
</dbReference>
<gene>
    <name evidence="2" type="ORF">HMPREF0765_1097</name>
</gene>
<evidence type="ECO:0000313" key="2">
    <source>
        <dbReference type="EMBL" id="EEI93295.1"/>
    </source>
</evidence>
<dbReference type="HOGENOM" id="CLU_077104_0_1_10"/>
<keyword evidence="1" id="KW-0812">Transmembrane</keyword>
<evidence type="ECO:0000256" key="1">
    <source>
        <dbReference type="SAM" id="Phobius"/>
    </source>
</evidence>
<dbReference type="GO" id="GO:0015627">
    <property type="term" value="C:type II protein secretion system complex"/>
    <property type="evidence" value="ECO:0007669"/>
    <property type="project" value="TreeGrafter"/>
</dbReference>
<dbReference type="EMBL" id="ACHB01000026">
    <property type="protein sequence ID" value="EEI93295.1"/>
    <property type="molecule type" value="Genomic_DNA"/>
</dbReference>
<dbReference type="RefSeq" id="WP_003006471.1">
    <property type="nucleotide sequence ID" value="NZ_GG668631.1"/>
</dbReference>
<name>C2FUU1_SPHSI</name>
<dbReference type="AlphaFoldDB" id="C2FUU1"/>
<accession>C2FUU1</accession>
<evidence type="ECO:0000313" key="3">
    <source>
        <dbReference type="Proteomes" id="UP000006241"/>
    </source>
</evidence>
<dbReference type="GO" id="GO:0015628">
    <property type="term" value="P:protein secretion by the type II secretion system"/>
    <property type="evidence" value="ECO:0007669"/>
    <property type="project" value="TreeGrafter"/>
</dbReference>
<organism evidence="2 3">
    <name type="scientific">Sphingobacterium spiritivorum ATCC 33300</name>
    <dbReference type="NCBI Taxonomy" id="525372"/>
    <lineage>
        <taxon>Bacteria</taxon>
        <taxon>Pseudomonadati</taxon>
        <taxon>Bacteroidota</taxon>
        <taxon>Sphingobacteriia</taxon>
        <taxon>Sphingobacteriales</taxon>
        <taxon>Sphingobacteriaceae</taxon>
        <taxon>Sphingobacterium</taxon>
    </lineage>
</organism>
<dbReference type="Proteomes" id="UP000006241">
    <property type="component" value="Unassembled WGS sequence"/>
</dbReference>
<dbReference type="SUPFAM" id="SSF47781">
    <property type="entry name" value="RuvA domain 2-like"/>
    <property type="match status" value="3"/>
</dbReference>
<dbReference type="Pfam" id="PF12836">
    <property type="entry name" value="HHH_3"/>
    <property type="match status" value="2"/>
</dbReference>